<keyword evidence="10" id="KW-0067">ATP-binding</keyword>
<dbReference type="SUPFAM" id="SSF57903">
    <property type="entry name" value="FYVE/PHD zinc finger"/>
    <property type="match status" value="1"/>
</dbReference>
<evidence type="ECO:0000256" key="6">
    <source>
        <dbReference type="ARBA" id="ARBA00022763"/>
    </source>
</evidence>
<evidence type="ECO:0000256" key="9">
    <source>
        <dbReference type="ARBA" id="ARBA00022833"/>
    </source>
</evidence>
<feature type="compositionally biased region" description="Basic residues" evidence="15">
    <location>
        <begin position="417"/>
        <end position="427"/>
    </location>
</feature>
<evidence type="ECO:0000256" key="3">
    <source>
        <dbReference type="ARBA" id="ARBA00012551"/>
    </source>
</evidence>
<dbReference type="PANTHER" id="PTHR46357:SF1">
    <property type="entry name" value="TRANSCRIPTIONAL REGULATOR ATRX"/>
    <property type="match status" value="1"/>
</dbReference>
<keyword evidence="4" id="KW-0479">Metal-binding</keyword>
<evidence type="ECO:0000256" key="11">
    <source>
        <dbReference type="ARBA" id="ARBA00023125"/>
    </source>
</evidence>
<dbReference type="AlphaFoldDB" id="A0A2G9QHG8"/>
<feature type="non-terminal residue" evidence="17">
    <location>
        <position position="512"/>
    </location>
</feature>
<evidence type="ECO:0000256" key="7">
    <source>
        <dbReference type="ARBA" id="ARBA00022771"/>
    </source>
</evidence>
<dbReference type="PANTHER" id="PTHR46357">
    <property type="entry name" value="TRANSCRIPTIONAL REGULATOR ATRX"/>
    <property type="match status" value="1"/>
</dbReference>
<feature type="region of interest" description="Disordered" evidence="15">
    <location>
        <begin position="14"/>
        <end position="49"/>
    </location>
</feature>
<feature type="compositionally biased region" description="Basic and acidic residues" evidence="15">
    <location>
        <begin position="267"/>
        <end position="323"/>
    </location>
</feature>
<proteinExistence type="inferred from homology"/>
<dbReference type="InterPro" id="IPR052131">
    <property type="entry name" value="ATRX_domain-containing"/>
</dbReference>
<sequence length="512" mass="57628">ESKLNTLVQKLHEYLAHSSEESEDTTSPSRQSTAKSAPKSRSSHRSLPMETSMEEVPVLCTYRLMTYLWCAEGGNLICCDFCHNAFCKTCILRNLGRRELSTIMDEESKWRCYICQPEPLVDLVSGCNTVFDNLETLLQQNKKKIKGENDKGKVCDQNQKTSSCNGQEKHSSSYSGAISYSYKALMVPKEMLKKTKRIVETTTNLNKSFMKFLQQESENTVINSSTRVRQLKAFKSILGDLKKAHEALEERLAFELASAQRKSSSKKNKDVTSEPKHSKERKTNEQDSERQRSSTKVRDGEKVTNCESGKHKASEESPGKDQNGKPIEVLDDVEDMEGDEVQEVEGDEVQEVEGDEVQESAHLGTQLRLYIQLVTSDESGSASDDSDVSEGDSESDSDDQRPRTRAARKEAEEKGRSYKQKKKRRRIKVQDSSSDSKVLVRSSVSLYIYREVTSWSPLTSGTRALEMGNEGEKGVNLSEISSLTTKINERKRGHSQAVYCNVCMRTQPGNVL</sequence>
<evidence type="ECO:0000256" key="1">
    <source>
        <dbReference type="ARBA" id="ARBA00004123"/>
    </source>
</evidence>
<dbReference type="GO" id="GO:0006281">
    <property type="term" value="P:DNA repair"/>
    <property type="evidence" value="ECO:0007669"/>
    <property type="project" value="UniProtKB-KW"/>
</dbReference>
<keyword evidence="11" id="KW-0238">DNA-binding</keyword>
<dbReference type="OrthoDB" id="2020972at2759"/>
<keyword evidence="18" id="KW-1185">Reference proteome</keyword>
<keyword evidence="7" id="KW-0863">Zinc-finger</keyword>
<feature type="region of interest" description="Disordered" evidence="15">
    <location>
        <begin position="257"/>
        <end position="363"/>
    </location>
</feature>
<evidence type="ECO:0000256" key="12">
    <source>
        <dbReference type="ARBA" id="ARBA00023204"/>
    </source>
</evidence>
<feature type="region of interest" description="Disordered" evidence="15">
    <location>
        <begin position="148"/>
        <end position="170"/>
    </location>
</feature>
<reference evidence="18" key="1">
    <citation type="journal article" date="2017" name="Nat. Commun.">
        <title>The North American bullfrog draft genome provides insight into hormonal regulation of long noncoding RNA.</title>
        <authorList>
            <person name="Hammond S.A."/>
            <person name="Warren R.L."/>
            <person name="Vandervalk B.P."/>
            <person name="Kucuk E."/>
            <person name="Khan H."/>
            <person name="Gibb E.A."/>
            <person name="Pandoh P."/>
            <person name="Kirk H."/>
            <person name="Zhao Y."/>
            <person name="Jones M."/>
            <person name="Mungall A.J."/>
            <person name="Coope R."/>
            <person name="Pleasance S."/>
            <person name="Moore R.A."/>
            <person name="Holt R.A."/>
            <person name="Round J.M."/>
            <person name="Ohora S."/>
            <person name="Walle B.V."/>
            <person name="Veldhoen N."/>
            <person name="Helbing C.C."/>
            <person name="Birol I."/>
        </authorList>
    </citation>
    <scope>NUCLEOTIDE SEQUENCE [LARGE SCALE GENOMIC DNA]</scope>
</reference>
<evidence type="ECO:0000256" key="15">
    <source>
        <dbReference type="SAM" id="MobiDB-lite"/>
    </source>
</evidence>
<dbReference type="GO" id="GO:0031297">
    <property type="term" value="P:replication fork processing"/>
    <property type="evidence" value="ECO:0007669"/>
    <property type="project" value="TreeGrafter"/>
</dbReference>
<dbReference type="Gene3D" id="3.30.40.10">
    <property type="entry name" value="Zinc/RING finger domain, C3HC4 (zinc finger)"/>
    <property type="match status" value="1"/>
</dbReference>
<comment type="catalytic activity">
    <reaction evidence="14">
        <text>ATP + H2O = ADP + phosphate + H(+)</text>
        <dbReference type="Rhea" id="RHEA:13065"/>
        <dbReference type="ChEBI" id="CHEBI:15377"/>
        <dbReference type="ChEBI" id="CHEBI:15378"/>
        <dbReference type="ChEBI" id="CHEBI:30616"/>
        <dbReference type="ChEBI" id="CHEBI:43474"/>
        <dbReference type="ChEBI" id="CHEBI:456216"/>
        <dbReference type="EC" id="3.6.4.12"/>
    </reaction>
</comment>
<evidence type="ECO:0000313" key="17">
    <source>
        <dbReference type="EMBL" id="PIO15007.1"/>
    </source>
</evidence>
<gene>
    <name evidence="17" type="ORF">AB205_0063220</name>
</gene>
<dbReference type="InterPro" id="IPR011011">
    <property type="entry name" value="Znf_FYVE_PHD"/>
</dbReference>
<evidence type="ECO:0000313" key="18">
    <source>
        <dbReference type="Proteomes" id="UP000228934"/>
    </source>
</evidence>
<accession>A0A2G9QHG8</accession>
<keyword evidence="8" id="KW-0378">Hydrolase</keyword>
<feature type="compositionally biased region" description="Basic and acidic residues" evidence="15">
    <location>
        <begin position="398"/>
        <end position="416"/>
    </location>
</feature>
<evidence type="ECO:0000256" key="8">
    <source>
        <dbReference type="ARBA" id="ARBA00022801"/>
    </source>
</evidence>
<keyword evidence="5" id="KW-0547">Nucleotide-binding</keyword>
<evidence type="ECO:0000256" key="14">
    <source>
        <dbReference type="ARBA" id="ARBA00047995"/>
    </source>
</evidence>
<comment type="similarity">
    <text evidence="2">Belongs to the SNF2/RAD54 helicase family.</text>
</comment>
<dbReference type="GO" id="GO:0005524">
    <property type="term" value="F:ATP binding"/>
    <property type="evidence" value="ECO:0007669"/>
    <property type="project" value="UniProtKB-KW"/>
</dbReference>
<comment type="subcellular location">
    <subcellularLocation>
        <location evidence="1">Nucleus</location>
    </subcellularLocation>
</comment>
<keyword evidence="9" id="KW-0862">Zinc</keyword>
<dbReference type="EMBL" id="KV990637">
    <property type="protein sequence ID" value="PIO15007.1"/>
    <property type="molecule type" value="Genomic_DNA"/>
</dbReference>
<evidence type="ECO:0000256" key="5">
    <source>
        <dbReference type="ARBA" id="ARBA00022741"/>
    </source>
</evidence>
<feature type="non-terminal residue" evidence="17">
    <location>
        <position position="1"/>
    </location>
</feature>
<organism evidence="17 18">
    <name type="scientific">Aquarana catesbeiana</name>
    <name type="common">American bullfrog</name>
    <name type="synonym">Rana catesbeiana</name>
    <dbReference type="NCBI Taxonomy" id="8400"/>
    <lineage>
        <taxon>Eukaryota</taxon>
        <taxon>Metazoa</taxon>
        <taxon>Chordata</taxon>
        <taxon>Craniata</taxon>
        <taxon>Vertebrata</taxon>
        <taxon>Euteleostomi</taxon>
        <taxon>Amphibia</taxon>
        <taxon>Batrachia</taxon>
        <taxon>Anura</taxon>
        <taxon>Neobatrachia</taxon>
        <taxon>Ranoidea</taxon>
        <taxon>Ranidae</taxon>
        <taxon>Aquarana</taxon>
    </lineage>
</organism>
<feature type="domain" description="PHD-type" evidence="16">
    <location>
        <begin position="1"/>
        <end position="143"/>
    </location>
</feature>
<keyword evidence="13" id="KW-0539">Nucleus</keyword>
<dbReference type="PROSITE" id="PS51533">
    <property type="entry name" value="ADD"/>
    <property type="match status" value="1"/>
</dbReference>
<dbReference type="EC" id="3.6.4.12" evidence="3"/>
<dbReference type="GO" id="GO:0010468">
    <property type="term" value="P:regulation of gene expression"/>
    <property type="evidence" value="ECO:0007669"/>
    <property type="project" value="UniProtKB-ARBA"/>
</dbReference>
<dbReference type="GO" id="GO:0006338">
    <property type="term" value="P:chromatin remodeling"/>
    <property type="evidence" value="ECO:0007669"/>
    <property type="project" value="TreeGrafter"/>
</dbReference>
<feature type="compositionally biased region" description="Acidic residues" evidence="15">
    <location>
        <begin position="384"/>
        <end position="397"/>
    </location>
</feature>
<dbReference type="GO" id="GO:0005634">
    <property type="term" value="C:nucleus"/>
    <property type="evidence" value="ECO:0007669"/>
    <property type="project" value="UniProtKB-SubCell"/>
</dbReference>
<dbReference type="InterPro" id="IPR013083">
    <property type="entry name" value="Znf_RING/FYVE/PHD"/>
</dbReference>
<dbReference type="GO" id="GO:0005721">
    <property type="term" value="C:pericentric heterochromatin"/>
    <property type="evidence" value="ECO:0007669"/>
    <property type="project" value="TreeGrafter"/>
</dbReference>
<evidence type="ECO:0000256" key="10">
    <source>
        <dbReference type="ARBA" id="ARBA00022840"/>
    </source>
</evidence>
<feature type="compositionally biased region" description="Acidic residues" evidence="15">
    <location>
        <begin position="329"/>
        <end position="358"/>
    </location>
</feature>
<dbReference type="GO" id="GO:0008270">
    <property type="term" value="F:zinc ion binding"/>
    <property type="evidence" value="ECO:0007669"/>
    <property type="project" value="UniProtKB-KW"/>
</dbReference>
<evidence type="ECO:0000256" key="4">
    <source>
        <dbReference type="ARBA" id="ARBA00022723"/>
    </source>
</evidence>
<dbReference type="Proteomes" id="UP000228934">
    <property type="component" value="Unassembled WGS sequence"/>
</dbReference>
<name>A0A2G9QHG8_AQUCT</name>
<dbReference type="GO" id="GO:0016787">
    <property type="term" value="F:hydrolase activity"/>
    <property type="evidence" value="ECO:0007669"/>
    <property type="project" value="UniProtKB-KW"/>
</dbReference>
<dbReference type="GO" id="GO:0003678">
    <property type="term" value="F:DNA helicase activity"/>
    <property type="evidence" value="ECO:0007669"/>
    <property type="project" value="UniProtKB-EC"/>
</dbReference>
<feature type="compositionally biased region" description="Polar residues" evidence="15">
    <location>
        <begin position="156"/>
        <end position="166"/>
    </location>
</feature>
<dbReference type="GO" id="GO:0031490">
    <property type="term" value="F:chromatin DNA binding"/>
    <property type="evidence" value="ECO:0007669"/>
    <property type="project" value="TreeGrafter"/>
</dbReference>
<feature type="compositionally biased region" description="Polar residues" evidence="15">
    <location>
        <begin position="25"/>
        <end position="35"/>
    </location>
</feature>
<evidence type="ECO:0000256" key="2">
    <source>
        <dbReference type="ARBA" id="ARBA00007025"/>
    </source>
</evidence>
<evidence type="ECO:0000256" key="13">
    <source>
        <dbReference type="ARBA" id="ARBA00023242"/>
    </source>
</evidence>
<feature type="region of interest" description="Disordered" evidence="15">
    <location>
        <begin position="377"/>
        <end position="434"/>
    </location>
</feature>
<evidence type="ECO:0000259" key="16">
    <source>
        <dbReference type="PROSITE" id="PS51533"/>
    </source>
</evidence>
<dbReference type="InterPro" id="IPR025766">
    <property type="entry name" value="ADD"/>
</dbReference>
<keyword evidence="6" id="KW-0227">DNA damage</keyword>
<keyword evidence="12" id="KW-0234">DNA repair</keyword>
<protein>
    <recommendedName>
        <fullName evidence="3">DNA helicase</fullName>
        <ecNumber evidence="3">3.6.4.12</ecNumber>
    </recommendedName>
</protein>